<dbReference type="KEGG" id="mbai:MB901379_03104"/>
<dbReference type="OrthoDB" id="4733078at2"/>
<dbReference type="EMBL" id="LR130759">
    <property type="protein sequence ID" value="VDM89527.1"/>
    <property type="molecule type" value="Genomic_DNA"/>
</dbReference>
<sequence>MVSALGGPPPPTDSDADTLAGQFLRSAYADNQLYAEWSLDRRLDGFLRRQGLVRLVQDGDAYDLILSRVMAYISAAPHPGSATNQSRRTTR</sequence>
<evidence type="ECO:0000313" key="2">
    <source>
        <dbReference type="Proteomes" id="UP000269998"/>
    </source>
</evidence>
<name>A0A3S4BGY0_9MYCO</name>
<dbReference type="RefSeq" id="WP_158017378.1">
    <property type="nucleotide sequence ID" value="NZ_CBCSKE010000002.1"/>
</dbReference>
<accession>A0A3S4BGY0</accession>
<dbReference type="AlphaFoldDB" id="A0A3S4BGY0"/>
<evidence type="ECO:0000313" key="1">
    <source>
        <dbReference type="EMBL" id="VDM89527.1"/>
    </source>
</evidence>
<keyword evidence="2" id="KW-1185">Reference proteome</keyword>
<proteinExistence type="predicted"/>
<reference evidence="2" key="1">
    <citation type="submission" date="2018-02" db="EMBL/GenBank/DDBJ databases">
        <authorList>
            <person name="Seth-Smith MB H."/>
            <person name="Seth-Smith H."/>
        </authorList>
    </citation>
    <scope>NUCLEOTIDE SEQUENCE [LARGE SCALE GENOMIC DNA]</scope>
</reference>
<organism evidence="1 2">
    <name type="scientific">Mycobacterium basiliense</name>
    <dbReference type="NCBI Taxonomy" id="2094119"/>
    <lineage>
        <taxon>Bacteria</taxon>
        <taxon>Bacillati</taxon>
        <taxon>Actinomycetota</taxon>
        <taxon>Actinomycetes</taxon>
        <taxon>Mycobacteriales</taxon>
        <taxon>Mycobacteriaceae</taxon>
        <taxon>Mycobacterium</taxon>
    </lineage>
</organism>
<gene>
    <name evidence="1" type="ORF">MB901379_03104</name>
</gene>
<protein>
    <submittedName>
        <fullName evidence="1">Uncharacterized protein</fullName>
    </submittedName>
</protein>
<dbReference type="Proteomes" id="UP000269998">
    <property type="component" value="Chromosome"/>
</dbReference>